<dbReference type="PANTHER" id="PTHR24243:SF230">
    <property type="entry name" value="G-PROTEIN COUPLED RECEPTORS FAMILY 1 PROFILE DOMAIN-CONTAINING PROTEIN"/>
    <property type="match status" value="1"/>
</dbReference>
<feature type="transmembrane region" description="Helical" evidence="8">
    <location>
        <begin position="53"/>
        <end position="80"/>
    </location>
</feature>
<keyword evidence="3 8" id="KW-1133">Transmembrane helix</keyword>
<evidence type="ECO:0000313" key="11">
    <source>
        <dbReference type="EMBL" id="CAF1461149.1"/>
    </source>
</evidence>
<keyword evidence="4" id="KW-0297">G-protein coupled receptor</keyword>
<keyword evidence="2 8" id="KW-0812">Transmembrane</keyword>
<comment type="caution">
    <text evidence="10">The sequence shown here is derived from an EMBL/GenBank/DDBJ whole genome shotgun (WGS) entry which is preliminary data.</text>
</comment>
<keyword evidence="7" id="KW-0807">Transducer</keyword>
<dbReference type="EMBL" id="CAJNOJ010000476">
    <property type="protein sequence ID" value="CAF1461149.1"/>
    <property type="molecule type" value="Genomic_DNA"/>
</dbReference>
<evidence type="ECO:0000259" key="9">
    <source>
        <dbReference type="PROSITE" id="PS50262"/>
    </source>
</evidence>
<sequence>MSATSLAVQISQFTSQYALYVNSICIIIGFISNILNILIFIRLKQFRQNRCVFYLIIESISNLFSELSTMMVTLISLIYGDNALRFSIFWCISRYIAFQGTGLISTSMICFAAVDQFCSTNYRLYLRQICKMKLTYYFVIICIIISISHSILYSSFAIITELLGCTVTNPQVVQYATYFYYPIFQGFLPITIASTFSLLAYRNVRRVIRRQIPIERRRFDQQITAMVLTRVIVYVVLSLPYTIYRVYAINLDSKKIDLLRSAIERLIQTIFYSIAATIYAINFYLFLIISSRYRRQVKYVLKKKYWYSIKDWFCLRSNQIQPELPISSNDDNLFE</sequence>
<feature type="transmembrane region" description="Helical" evidence="8">
    <location>
        <begin position="92"/>
        <end position="114"/>
    </location>
</feature>
<dbReference type="Gene3D" id="1.20.1070.10">
    <property type="entry name" value="Rhodopsin 7-helix transmembrane proteins"/>
    <property type="match status" value="1"/>
</dbReference>
<protein>
    <recommendedName>
        <fullName evidence="9">G-protein coupled receptors family 1 profile domain-containing protein</fullName>
    </recommendedName>
</protein>
<dbReference type="SUPFAM" id="SSF81321">
    <property type="entry name" value="Family A G protein-coupled receptor-like"/>
    <property type="match status" value="1"/>
</dbReference>
<evidence type="ECO:0000313" key="10">
    <source>
        <dbReference type="EMBL" id="CAF1068612.1"/>
    </source>
</evidence>
<organism evidence="10 12">
    <name type="scientific">Adineta ricciae</name>
    <name type="common">Rotifer</name>
    <dbReference type="NCBI Taxonomy" id="249248"/>
    <lineage>
        <taxon>Eukaryota</taxon>
        <taxon>Metazoa</taxon>
        <taxon>Spiralia</taxon>
        <taxon>Gnathifera</taxon>
        <taxon>Rotifera</taxon>
        <taxon>Eurotatoria</taxon>
        <taxon>Bdelloidea</taxon>
        <taxon>Adinetida</taxon>
        <taxon>Adinetidae</taxon>
        <taxon>Adineta</taxon>
    </lineage>
</organism>
<evidence type="ECO:0000256" key="3">
    <source>
        <dbReference type="ARBA" id="ARBA00022989"/>
    </source>
</evidence>
<dbReference type="EMBL" id="CAJNOR010001069">
    <property type="protein sequence ID" value="CAF1068612.1"/>
    <property type="molecule type" value="Genomic_DNA"/>
</dbReference>
<dbReference type="Proteomes" id="UP000663852">
    <property type="component" value="Unassembled WGS sequence"/>
</dbReference>
<feature type="transmembrane region" description="Helical" evidence="8">
    <location>
        <begin position="20"/>
        <end position="41"/>
    </location>
</feature>
<dbReference type="InterPro" id="IPR017452">
    <property type="entry name" value="GPCR_Rhodpsn_7TM"/>
</dbReference>
<keyword evidence="5 8" id="KW-0472">Membrane</keyword>
<dbReference type="Proteomes" id="UP000663828">
    <property type="component" value="Unassembled WGS sequence"/>
</dbReference>
<feature type="transmembrane region" description="Helical" evidence="8">
    <location>
        <begin position="179"/>
        <end position="201"/>
    </location>
</feature>
<reference evidence="10" key="1">
    <citation type="submission" date="2021-02" db="EMBL/GenBank/DDBJ databases">
        <authorList>
            <person name="Nowell W R."/>
        </authorList>
    </citation>
    <scope>NUCLEOTIDE SEQUENCE</scope>
</reference>
<evidence type="ECO:0000256" key="7">
    <source>
        <dbReference type="ARBA" id="ARBA00023224"/>
    </source>
</evidence>
<evidence type="ECO:0000256" key="1">
    <source>
        <dbReference type="ARBA" id="ARBA00004141"/>
    </source>
</evidence>
<dbReference type="GO" id="GO:0005886">
    <property type="term" value="C:plasma membrane"/>
    <property type="evidence" value="ECO:0007669"/>
    <property type="project" value="TreeGrafter"/>
</dbReference>
<accession>A0A814LTW9</accession>
<keyword evidence="12" id="KW-1185">Reference proteome</keyword>
<dbReference type="PANTHER" id="PTHR24243">
    <property type="entry name" value="G-PROTEIN COUPLED RECEPTOR"/>
    <property type="match status" value="1"/>
</dbReference>
<keyword evidence="6" id="KW-0675">Receptor</keyword>
<proteinExistence type="predicted"/>
<evidence type="ECO:0000256" key="2">
    <source>
        <dbReference type="ARBA" id="ARBA00022692"/>
    </source>
</evidence>
<evidence type="ECO:0000256" key="5">
    <source>
        <dbReference type="ARBA" id="ARBA00023136"/>
    </source>
</evidence>
<evidence type="ECO:0000256" key="6">
    <source>
        <dbReference type="ARBA" id="ARBA00023170"/>
    </source>
</evidence>
<gene>
    <name evidence="11" type="ORF">EDS130_LOCUS40166</name>
    <name evidence="10" type="ORF">XAT740_LOCUS16682</name>
</gene>
<feature type="transmembrane region" description="Helical" evidence="8">
    <location>
        <begin position="222"/>
        <end position="247"/>
    </location>
</feature>
<evidence type="ECO:0000256" key="4">
    <source>
        <dbReference type="ARBA" id="ARBA00023040"/>
    </source>
</evidence>
<dbReference type="PROSITE" id="PS50262">
    <property type="entry name" value="G_PROTEIN_RECEP_F1_2"/>
    <property type="match status" value="1"/>
</dbReference>
<comment type="subcellular location">
    <subcellularLocation>
        <location evidence="1">Membrane</location>
        <topology evidence="1">Multi-pass membrane protein</topology>
    </subcellularLocation>
</comment>
<dbReference type="OrthoDB" id="10000433at2759"/>
<dbReference type="GO" id="GO:0004930">
    <property type="term" value="F:G protein-coupled receptor activity"/>
    <property type="evidence" value="ECO:0007669"/>
    <property type="project" value="UniProtKB-KW"/>
</dbReference>
<feature type="transmembrane region" description="Helical" evidence="8">
    <location>
        <begin position="267"/>
        <end position="289"/>
    </location>
</feature>
<feature type="domain" description="G-protein coupled receptors family 1 profile" evidence="9">
    <location>
        <begin position="32"/>
        <end position="286"/>
    </location>
</feature>
<name>A0A814LTW9_ADIRI</name>
<feature type="transmembrane region" description="Helical" evidence="8">
    <location>
        <begin position="134"/>
        <end position="159"/>
    </location>
</feature>
<evidence type="ECO:0000313" key="12">
    <source>
        <dbReference type="Proteomes" id="UP000663828"/>
    </source>
</evidence>
<evidence type="ECO:0000256" key="8">
    <source>
        <dbReference type="SAM" id="Phobius"/>
    </source>
</evidence>
<dbReference type="AlphaFoldDB" id="A0A814LTW9"/>